<keyword evidence="2" id="KW-1185">Reference proteome</keyword>
<dbReference type="AlphaFoldDB" id="A0A9P7G367"/>
<protein>
    <submittedName>
        <fullName evidence="1">Uncharacterized protein</fullName>
    </submittedName>
</protein>
<organism evidence="1 2">
    <name type="scientific">Asterophora parasitica</name>
    <dbReference type="NCBI Taxonomy" id="117018"/>
    <lineage>
        <taxon>Eukaryota</taxon>
        <taxon>Fungi</taxon>
        <taxon>Dikarya</taxon>
        <taxon>Basidiomycota</taxon>
        <taxon>Agaricomycotina</taxon>
        <taxon>Agaricomycetes</taxon>
        <taxon>Agaricomycetidae</taxon>
        <taxon>Agaricales</taxon>
        <taxon>Tricholomatineae</taxon>
        <taxon>Lyophyllaceae</taxon>
        <taxon>Asterophora</taxon>
    </lineage>
</organism>
<dbReference type="Proteomes" id="UP000775547">
    <property type="component" value="Unassembled WGS sequence"/>
</dbReference>
<evidence type="ECO:0000313" key="2">
    <source>
        <dbReference type="Proteomes" id="UP000775547"/>
    </source>
</evidence>
<comment type="caution">
    <text evidence="1">The sequence shown here is derived from an EMBL/GenBank/DDBJ whole genome shotgun (WGS) entry which is preliminary data.</text>
</comment>
<accession>A0A9P7G367</accession>
<proteinExistence type="predicted"/>
<reference evidence="1" key="1">
    <citation type="submission" date="2020-07" db="EMBL/GenBank/DDBJ databases">
        <authorList>
            <person name="Nieuwenhuis M."/>
            <person name="Van De Peppel L.J.J."/>
        </authorList>
    </citation>
    <scope>NUCLEOTIDE SEQUENCE</scope>
    <source>
        <strain evidence="1">AP01</strain>
        <tissue evidence="1">Mycelium</tissue>
    </source>
</reference>
<evidence type="ECO:0000313" key="1">
    <source>
        <dbReference type="EMBL" id="KAG5642758.1"/>
    </source>
</evidence>
<sequence>MIQQAIKLKGAVRLTKEMADSLKLQMQAYVAQMDKCEIATNLSATLAHDVAGIYDALAAIATTFADLDAGLPHGEWKLYWDALTANYFDSLTTATTVTASGVRYLTGPTPQGAESLGRDEQSIARKCKVEQFRTQFFQFVETEAEACTTKLCDLRRNMVRLEAKTRSQSKALKQIPGMPPVVPFVQVAEALKVGHVFPEVASSVSTVRINLG</sequence>
<gene>
    <name evidence="1" type="ORF">DXG03_002245</name>
</gene>
<dbReference type="EMBL" id="JABCKV010000160">
    <property type="protein sequence ID" value="KAG5642758.1"/>
    <property type="molecule type" value="Genomic_DNA"/>
</dbReference>
<name>A0A9P7G367_9AGAR</name>
<reference evidence="1" key="2">
    <citation type="submission" date="2021-10" db="EMBL/GenBank/DDBJ databases">
        <title>Phylogenomics reveals ancestral predisposition of the termite-cultivated fungus Termitomyces towards a domesticated lifestyle.</title>
        <authorList>
            <person name="Auxier B."/>
            <person name="Grum-Grzhimaylo A."/>
            <person name="Cardenas M.E."/>
            <person name="Lodge J.D."/>
            <person name="Laessoe T."/>
            <person name="Pedersen O."/>
            <person name="Smith M.E."/>
            <person name="Kuyper T.W."/>
            <person name="Franco-Molano E.A."/>
            <person name="Baroni T.J."/>
            <person name="Aanen D.K."/>
        </authorList>
    </citation>
    <scope>NUCLEOTIDE SEQUENCE</scope>
    <source>
        <strain evidence="1">AP01</strain>
        <tissue evidence="1">Mycelium</tissue>
    </source>
</reference>